<keyword evidence="6" id="KW-1185">Reference proteome</keyword>
<dbReference type="Proteomes" id="UP000178666">
    <property type="component" value="Chromosome"/>
</dbReference>
<evidence type="ECO:0000313" key="3">
    <source>
        <dbReference type="EMBL" id="AMS05614.1"/>
    </source>
</evidence>
<feature type="compositionally biased region" description="Gly residues" evidence="1">
    <location>
        <begin position="491"/>
        <end position="518"/>
    </location>
</feature>
<feature type="compositionally biased region" description="Basic residues" evidence="1">
    <location>
        <begin position="529"/>
        <end position="541"/>
    </location>
</feature>
<dbReference type="InterPro" id="IPR022385">
    <property type="entry name" value="Rhs_assc_core"/>
</dbReference>
<feature type="domain" description="Tox-REase-7" evidence="2">
    <location>
        <begin position="636"/>
        <end position="717"/>
    </location>
</feature>
<dbReference type="Proteomes" id="UP000075221">
    <property type="component" value="Chromosome"/>
</dbReference>
<evidence type="ECO:0000313" key="5">
    <source>
        <dbReference type="Proteomes" id="UP000075221"/>
    </source>
</evidence>
<dbReference type="PANTHER" id="PTHR32305">
    <property type="match status" value="1"/>
</dbReference>
<dbReference type="AlphaFoldDB" id="A0AAC8YFR9"/>
<dbReference type="InterPro" id="IPR050708">
    <property type="entry name" value="T6SS_VgrG/RHS"/>
</dbReference>
<evidence type="ECO:0000313" key="6">
    <source>
        <dbReference type="Proteomes" id="UP000178666"/>
    </source>
</evidence>
<sequence length="734" mass="77337">MMVVVELFDVLGRVAGLIDARLAGTYTQSFVYNSNGTLKRTVLPGAGPLAAEEVSYGYDAADRNTVVAGNAAYVADAVLGADDRLAQIASGTSAGHLTWQSMDYDLATGRLARLRLDRENAARADADITYAYTDSGLTRSISAAQPESGAATDTQCFAHDFAGRLATAYTVSAAACPASAPAAPSGPAPYSLSWGYDAAGNRTRQDNQVTGTVTTWAYPAATGTRPHAPVSQSVAAPGATPVVTSFGYDQAGNTTGRVSGSVLAGTATGTVESVYDAENHLTAATNGTRSSVYAYDADGDRAATSIDGTQTVYLPGGTELSLTGGQVTATRIYTYQGTTIARRTATTGSNRLAWQWSDGAGSEWQVAAADTPAPLARRADPFGGLRGPQPAGWSGDRGMAAGITDTVTGTLRLGARDYDPVTGTFTQPDPILDPTDPLQWNPYSYGAANPVDRPDPSGLAYCTSTACGGSPGSVGETGVITETPTRNTSSGSGGGGSRGGGSGGGSRYHGGGYNGGGHRATRYTTTRTPPRHTATKARYRPPTRPATVTPLPPPPNPYLLCLGCSPLGPFGWGLDKTYTYSPTNDPVEATIKAFLAETTVSRYVIDYLIWSAITNRDFVDSLSDAATGGRGPVLVGQSGEKRVRAKYNIGPRERYRVNDHNRISDGTNDDAITEVKNVKYLWYSHQLQDAWKHAQDEGKDFDLYVRGGENKTRLSPNLKKMIDENDRFHLRYIP</sequence>
<reference evidence="4 6" key="1">
    <citation type="journal article" date="2016" name="Plant Dis.">
        <title>Improved production of propionic acid using genome shuffling.</title>
        <authorList>
            <person name="Luna-Flores C.H."/>
            <person name="Palfreyman R.W."/>
            <person name="Kromer J.O."/>
            <person name="Nielsen L.K."/>
            <person name="Marcellin E."/>
        </authorList>
    </citation>
    <scope>NUCLEOTIDE SEQUENCE [LARGE SCALE GENOMIC DNA]</scope>
    <source>
        <strain evidence="4 6">F3E8</strain>
    </source>
</reference>
<evidence type="ECO:0000313" key="4">
    <source>
        <dbReference type="EMBL" id="AOZ47083.1"/>
    </source>
</evidence>
<name>A0AAC8YFR9_9ACTN</name>
<dbReference type="EMBL" id="CP014352">
    <property type="protein sequence ID" value="AMS05614.1"/>
    <property type="molecule type" value="Genomic_DNA"/>
</dbReference>
<feature type="region of interest" description="Disordered" evidence="1">
    <location>
        <begin position="467"/>
        <end position="551"/>
    </location>
</feature>
<accession>A0AAC8YFR9</accession>
<dbReference type="NCBIfam" id="TIGR03696">
    <property type="entry name" value="Rhs_assc_core"/>
    <property type="match status" value="1"/>
</dbReference>
<proteinExistence type="predicted"/>
<dbReference type="PANTHER" id="PTHR32305:SF17">
    <property type="entry name" value="TRNA NUCLEASE WAPA"/>
    <property type="match status" value="1"/>
</dbReference>
<evidence type="ECO:0000256" key="1">
    <source>
        <dbReference type="SAM" id="MobiDB-lite"/>
    </source>
</evidence>
<dbReference type="InterPro" id="IPR028903">
    <property type="entry name" value="Tox-REase-7_dom"/>
</dbReference>
<dbReference type="RefSeq" id="WP_062819680.1">
    <property type="nucleotide sequence ID" value="NZ_CP014352.1"/>
</dbReference>
<reference evidence="3 5" key="2">
    <citation type="submission" date="2016-02" db="EMBL/GenBank/DDBJ databases">
        <title>Complete Genome Sequence of Propionibacterium acidipropionici ATCC 55737.</title>
        <authorList>
            <person name="Luna Flores C.H."/>
            <person name="Nielsen L.K."/>
            <person name="Marcellin E."/>
        </authorList>
    </citation>
    <scope>NUCLEOTIDE SEQUENCE [LARGE SCALE GENOMIC DNA]</scope>
    <source>
        <strain evidence="3 5">ATCC 55737</strain>
    </source>
</reference>
<evidence type="ECO:0000259" key="2">
    <source>
        <dbReference type="Pfam" id="PF15649"/>
    </source>
</evidence>
<dbReference type="Gene3D" id="2.180.10.10">
    <property type="entry name" value="RHS repeat-associated core"/>
    <property type="match status" value="1"/>
</dbReference>
<dbReference type="EMBL" id="CP015970">
    <property type="protein sequence ID" value="AOZ47083.1"/>
    <property type="molecule type" value="Genomic_DNA"/>
</dbReference>
<gene>
    <name evidence="4" type="ORF">A8L58_10730</name>
    <name evidence="3" type="ORF">AXH35_09290</name>
</gene>
<organism evidence="3 5">
    <name type="scientific">Acidipropionibacterium acidipropionici</name>
    <dbReference type="NCBI Taxonomy" id="1748"/>
    <lineage>
        <taxon>Bacteria</taxon>
        <taxon>Bacillati</taxon>
        <taxon>Actinomycetota</taxon>
        <taxon>Actinomycetes</taxon>
        <taxon>Propionibacteriales</taxon>
        <taxon>Propionibacteriaceae</taxon>
        <taxon>Acidipropionibacterium</taxon>
    </lineage>
</organism>
<protein>
    <recommendedName>
        <fullName evidence="2">Tox-REase-7 domain-containing protein</fullName>
    </recommendedName>
</protein>
<dbReference type="Pfam" id="PF15649">
    <property type="entry name" value="Tox-REase-7"/>
    <property type="match status" value="1"/>
</dbReference>